<proteinExistence type="inferred from homology"/>
<dbReference type="GO" id="GO:0030246">
    <property type="term" value="F:carbohydrate binding"/>
    <property type="evidence" value="ECO:0007669"/>
    <property type="project" value="InterPro"/>
</dbReference>
<dbReference type="GO" id="GO:0004559">
    <property type="term" value="F:alpha-mannosidase activity"/>
    <property type="evidence" value="ECO:0007669"/>
    <property type="project" value="InterPro"/>
</dbReference>
<dbReference type="Pfam" id="PF01074">
    <property type="entry name" value="Glyco_hydro_38N"/>
    <property type="match status" value="1"/>
</dbReference>
<dbReference type="InterPro" id="IPR000602">
    <property type="entry name" value="Glyco_hydro_38_N"/>
</dbReference>
<dbReference type="InterPro" id="IPR011013">
    <property type="entry name" value="Gal_mutarotase_sf_dom"/>
</dbReference>
<comment type="similarity">
    <text evidence="1">Belongs to the glycosyl hydrolase 38 family.</text>
</comment>
<dbReference type="Gene3D" id="2.60.40.2220">
    <property type="match status" value="1"/>
</dbReference>
<evidence type="ECO:0000256" key="2">
    <source>
        <dbReference type="ARBA" id="ARBA00022723"/>
    </source>
</evidence>
<dbReference type="InterPro" id="IPR041147">
    <property type="entry name" value="GH38_C"/>
</dbReference>
<dbReference type="GO" id="GO:0009313">
    <property type="term" value="P:oligosaccharide catabolic process"/>
    <property type="evidence" value="ECO:0007669"/>
    <property type="project" value="TreeGrafter"/>
</dbReference>
<feature type="domain" description="Glycoside hydrolase family 38 central" evidence="5">
    <location>
        <begin position="514"/>
        <end position="592"/>
    </location>
</feature>
<dbReference type="Gene3D" id="2.70.98.30">
    <property type="entry name" value="Golgi alpha-mannosidase II, domain 4"/>
    <property type="match status" value="1"/>
</dbReference>
<dbReference type="Gene3D" id="3.20.110.10">
    <property type="entry name" value="Glycoside hydrolase 38, N terminal domain"/>
    <property type="match status" value="1"/>
</dbReference>
<reference evidence="6" key="1">
    <citation type="submission" date="2021-05" db="EMBL/GenBank/DDBJ databases">
        <authorList>
            <person name="Pietrasiak N."/>
            <person name="Ward R."/>
            <person name="Stajich J.E."/>
            <person name="Kurbessoian T."/>
        </authorList>
    </citation>
    <scope>NUCLEOTIDE SEQUENCE</scope>
    <source>
        <strain evidence="6">GSE-TBD4-15B</strain>
    </source>
</reference>
<dbReference type="FunFam" id="1.20.1270.50:FF:000004">
    <property type="entry name" value="alpha-mannosidase 2C1 isoform X1"/>
    <property type="match status" value="1"/>
</dbReference>
<dbReference type="Gene3D" id="1.20.1270.50">
    <property type="entry name" value="Glycoside hydrolase family 38, central domain"/>
    <property type="match status" value="1"/>
</dbReference>
<dbReference type="Pfam" id="PF17677">
    <property type="entry name" value="Glyco_hydro38C2"/>
    <property type="match status" value="1"/>
</dbReference>
<dbReference type="Gene3D" id="2.60.40.1180">
    <property type="entry name" value="Golgi alpha-mannosidase II"/>
    <property type="match status" value="1"/>
</dbReference>
<dbReference type="InterPro" id="IPR027291">
    <property type="entry name" value="Glyco_hydro_38_N_sf"/>
</dbReference>
<organism evidence="6 7">
    <name type="scientific">Pegethrix bostrychoides GSE-TBD4-15B</name>
    <dbReference type="NCBI Taxonomy" id="2839662"/>
    <lineage>
        <taxon>Bacteria</taxon>
        <taxon>Bacillati</taxon>
        <taxon>Cyanobacteriota</taxon>
        <taxon>Cyanophyceae</taxon>
        <taxon>Oculatellales</taxon>
        <taxon>Oculatellaceae</taxon>
        <taxon>Pegethrix</taxon>
    </lineage>
</organism>
<reference evidence="6" key="2">
    <citation type="journal article" date="2022" name="Microbiol. Resour. Announc.">
        <title>Metagenome Sequencing to Explore Phylogenomics of Terrestrial Cyanobacteria.</title>
        <authorList>
            <person name="Ward R.D."/>
            <person name="Stajich J.E."/>
            <person name="Johansen J.R."/>
            <person name="Huntemann M."/>
            <person name="Clum A."/>
            <person name="Foster B."/>
            <person name="Foster B."/>
            <person name="Roux S."/>
            <person name="Palaniappan K."/>
            <person name="Varghese N."/>
            <person name="Mukherjee S."/>
            <person name="Reddy T.B.K."/>
            <person name="Daum C."/>
            <person name="Copeland A."/>
            <person name="Chen I.A."/>
            <person name="Ivanova N.N."/>
            <person name="Kyrpides N.C."/>
            <person name="Shapiro N."/>
            <person name="Eloe-Fadrosh E.A."/>
            <person name="Pietrasiak N."/>
        </authorList>
    </citation>
    <scope>NUCLEOTIDE SEQUENCE</scope>
    <source>
        <strain evidence="6">GSE-TBD4-15B</strain>
    </source>
</reference>
<evidence type="ECO:0000256" key="3">
    <source>
        <dbReference type="ARBA" id="ARBA00022801"/>
    </source>
</evidence>
<dbReference type="SUPFAM" id="SSF88688">
    <property type="entry name" value="Families 57/38 glycoside transferase middle domain"/>
    <property type="match status" value="1"/>
</dbReference>
<dbReference type="Pfam" id="PF09261">
    <property type="entry name" value="Alpha-mann_mid"/>
    <property type="match status" value="1"/>
</dbReference>
<dbReference type="InterPro" id="IPR028995">
    <property type="entry name" value="Glyco_hydro_57/38_cen_sf"/>
</dbReference>
<evidence type="ECO:0000259" key="5">
    <source>
        <dbReference type="SMART" id="SM00872"/>
    </source>
</evidence>
<dbReference type="GO" id="GO:0006013">
    <property type="term" value="P:mannose metabolic process"/>
    <property type="evidence" value="ECO:0007669"/>
    <property type="project" value="InterPro"/>
</dbReference>
<keyword evidence="4" id="KW-0326">Glycosidase</keyword>
<dbReference type="SUPFAM" id="SSF74650">
    <property type="entry name" value="Galactose mutarotase-like"/>
    <property type="match status" value="1"/>
</dbReference>
<dbReference type="InterPro" id="IPR011682">
    <property type="entry name" value="Glyco_hydro_38_C"/>
</dbReference>
<dbReference type="Pfam" id="PF07748">
    <property type="entry name" value="Glyco_hydro_38C"/>
    <property type="match status" value="1"/>
</dbReference>
<evidence type="ECO:0000313" key="6">
    <source>
        <dbReference type="EMBL" id="MBW4464944.1"/>
    </source>
</evidence>
<comment type="caution">
    <text evidence="6">The sequence shown here is derived from an EMBL/GenBank/DDBJ whole genome shotgun (WGS) entry which is preliminary data.</text>
</comment>
<dbReference type="Proteomes" id="UP000707356">
    <property type="component" value="Unassembled WGS sequence"/>
</dbReference>
<dbReference type="InterPro" id="IPR013780">
    <property type="entry name" value="Glyco_hydro_b"/>
</dbReference>
<evidence type="ECO:0000256" key="4">
    <source>
        <dbReference type="ARBA" id="ARBA00023295"/>
    </source>
</evidence>
<dbReference type="GO" id="GO:0046872">
    <property type="term" value="F:metal ion binding"/>
    <property type="evidence" value="ECO:0007669"/>
    <property type="project" value="UniProtKB-KW"/>
</dbReference>
<protein>
    <submittedName>
        <fullName evidence="6">Alpha-mannosidase</fullName>
    </submittedName>
</protein>
<sequence length="1071" mass="120611">MTYSAIPSAIQNATVQNSAVNSQISGDIRRLRQLNQQDIQANWRGYQGNLSAAQAATGWQLWGKLTPDGNNQIVWPKGRKVLWLGQRLLVPHNLQGYYLQGLLLRLGLNWWANAAQVYVNGRLVQEGDLFDNNVRLLLSPAVKIGNAIDILLRLESPGHANGALVRAVCLYELASQAVNPTAEPAFVADEVNVLQEFLNAHAPDQLKSVAAALAKLPWSVLSVTDRASFDRGLVKLRDELKPLGAIPKARQMQLVGHAHLDMAWLWPVRETWQVAERTFRSVLSLQQDFPELTFAHTSPALYAWIEQNRPDLFAQIQAKVKAGSWDVSIGPTWIEPEMNLGNGETIARHLLYGQRYLQQKFGKTGTAAWLPDTFGFNWQLPQLLQQGGVEFFVTQKLRWNDTTKFPYALHQWQAPDGTALTSVHSAPIGEGIDPVKMARYSCDWEQNTGLPTALWLPGVGDHGGGPTRDMLELARRWQQSPFFPRLQFSSAEAYLKSLPQTASLPVWDSELYLEFHRGCYINRGDQKQFNRRCEDTLFEAELFASLRTLFTGTAYPKAELEAAWKKVLFNQFHDILPGTSIPEAFVDANRDWQAALDTAWNTRQQAMQGLIAQVNLPPAPHPQARLVAVFNPLSWPRSELVTVSAQQTQDERACFWQIRDLNGQEIASQPHCWREGGKTYCQIFFRAENIPAIGYRCFWLLPRSSGNPVPPVPSSGFALENTRLRVTVDPATGNLSGLFDKLYRRDLLSASSNQLQAFRDQGQYWDAWNIDPKYAQFPLPASQLTQIFYEDKGSLTTRIRVIRKIGQSTFNQLYVLDQGSEILKIETQVDWRERHVLVKAAFNFNINANFASYEIPCGVIQRPTRPQTEAEKAKWEVSALRWADLSDTASNDSYGISILSDYKQGYDAKPAQIRLSLLRGSEWPDPNSDLGQHQFTYALYPHDRNWKAAQTPRRGYEVNQPLRVLTLDPATLRRVGSASLPPVGNFLSLPSNFMLSAFKPAEDGTNQWILRGYESQGMGTTLNWQNGLGTTLKPMLSPSATRLNLLEQASTEQSGAIQPWQIATYRFTQLS</sequence>
<accession>A0A951P8V9</accession>
<dbReference type="CDD" id="cd10789">
    <property type="entry name" value="GH38N_AMII_ER_cytosolic"/>
    <property type="match status" value="1"/>
</dbReference>
<dbReference type="InterPro" id="IPR015341">
    <property type="entry name" value="Glyco_hydro_38_cen"/>
</dbReference>
<keyword evidence="2" id="KW-0479">Metal-binding</keyword>
<evidence type="ECO:0000256" key="1">
    <source>
        <dbReference type="ARBA" id="ARBA00009792"/>
    </source>
</evidence>
<dbReference type="PANTHER" id="PTHR46017:SF1">
    <property type="entry name" value="ALPHA-MANNOSIDASE 2C1"/>
    <property type="match status" value="1"/>
</dbReference>
<dbReference type="SMART" id="SM00872">
    <property type="entry name" value="Alpha-mann_mid"/>
    <property type="match status" value="1"/>
</dbReference>
<dbReference type="PANTHER" id="PTHR46017">
    <property type="entry name" value="ALPHA-MANNOSIDASE 2C1"/>
    <property type="match status" value="1"/>
</dbReference>
<dbReference type="AlphaFoldDB" id="A0A951P8V9"/>
<name>A0A951P8V9_9CYAN</name>
<dbReference type="EMBL" id="JAHHHV010000026">
    <property type="protein sequence ID" value="MBW4464944.1"/>
    <property type="molecule type" value="Genomic_DNA"/>
</dbReference>
<dbReference type="InterPro" id="IPR037094">
    <property type="entry name" value="Glyco_hydro_38_cen_sf"/>
</dbReference>
<keyword evidence="3" id="KW-0378">Hydrolase</keyword>
<gene>
    <name evidence="6" type="ORF">KME07_05825</name>
</gene>
<evidence type="ECO:0000313" key="7">
    <source>
        <dbReference type="Proteomes" id="UP000707356"/>
    </source>
</evidence>
<dbReference type="InterPro" id="IPR011330">
    <property type="entry name" value="Glyco_hydro/deAcase_b/a-brl"/>
</dbReference>
<dbReference type="SUPFAM" id="SSF88713">
    <property type="entry name" value="Glycoside hydrolase/deacetylase"/>
    <property type="match status" value="1"/>
</dbReference>